<dbReference type="Proteomes" id="UP000242287">
    <property type="component" value="Unassembled WGS sequence"/>
</dbReference>
<dbReference type="OrthoDB" id="3008788at2759"/>
<reference evidence="2 3" key="1">
    <citation type="submission" date="2014-02" db="EMBL/GenBank/DDBJ databases">
        <title>Transposable element dynamics among asymbiotic and ectomycorrhizal Amanita fungi.</title>
        <authorList>
            <consortium name="DOE Joint Genome Institute"/>
            <person name="Hess J."/>
            <person name="Skrede I."/>
            <person name="Wolfe B."/>
            <person name="LaButti K."/>
            <person name="Ohm R.A."/>
            <person name="Grigoriev I.V."/>
            <person name="Pringle A."/>
        </authorList>
    </citation>
    <scope>NUCLEOTIDE SEQUENCE [LARGE SCALE GENOMIC DNA]</scope>
    <source>
        <strain evidence="2 3">SKay4041</strain>
    </source>
</reference>
<feature type="non-terminal residue" evidence="2">
    <location>
        <position position="1"/>
    </location>
</feature>
<evidence type="ECO:0000256" key="1">
    <source>
        <dbReference type="SAM" id="Coils"/>
    </source>
</evidence>
<proteinExistence type="predicted"/>
<feature type="coiled-coil region" evidence="1">
    <location>
        <begin position="14"/>
        <end position="73"/>
    </location>
</feature>
<dbReference type="AlphaFoldDB" id="A0A2A9NBY9"/>
<keyword evidence="3" id="KW-1185">Reference proteome</keyword>
<gene>
    <name evidence="2" type="ORF">AMATHDRAFT_116542</name>
</gene>
<feature type="non-terminal residue" evidence="2">
    <location>
        <position position="127"/>
    </location>
</feature>
<organism evidence="2 3">
    <name type="scientific">Amanita thiersii Skay4041</name>
    <dbReference type="NCBI Taxonomy" id="703135"/>
    <lineage>
        <taxon>Eukaryota</taxon>
        <taxon>Fungi</taxon>
        <taxon>Dikarya</taxon>
        <taxon>Basidiomycota</taxon>
        <taxon>Agaricomycotina</taxon>
        <taxon>Agaricomycetes</taxon>
        <taxon>Agaricomycetidae</taxon>
        <taxon>Agaricales</taxon>
        <taxon>Pluteineae</taxon>
        <taxon>Amanitaceae</taxon>
        <taxon>Amanita</taxon>
    </lineage>
</organism>
<protein>
    <submittedName>
        <fullName evidence="2">Uncharacterized protein</fullName>
    </submittedName>
</protein>
<keyword evidence="1" id="KW-0175">Coiled coil</keyword>
<evidence type="ECO:0000313" key="2">
    <source>
        <dbReference type="EMBL" id="PFH48535.1"/>
    </source>
</evidence>
<dbReference type="EMBL" id="KZ302059">
    <property type="protein sequence ID" value="PFH48535.1"/>
    <property type="molecule type" value="Genomic_DNA"/>
</dbReference>
<sequence>FNHFCERLLSTNRIWQQEKEINKLRTDLDAANKMKSSGSFQSLCEKIVLQNKVWQLEKQVRDLERVSAESRKKYENAVSHAAKKMMEDMRKERMVEEYVSGLVSEVDACKSSMDAQAAMHERELQEF</sequence>
<accession>A0A2A9NBY9</accession>
<name>A0A2A9NBY9_9AGAR</name>
<evidence type="ECO:0000313" key="3">
    <source>
        <dbReference type="Proteomes" id="UP000242287"/>
    </source>
</evidence>